<dbReference type="OrthoDB" id="6627771at2"/>
<evidence type="ECO:0000256" key="2">
    <source>
        <dbReference type="ARBA" id="ARBA00023125"/>
    </source>
</evidence>
<sequence length="223" mass="25280">MTQEKKSNQSRSEVAYQKLLQAIRHGELTPGTRVREIEVAEMLGISRTPVRDAIRRLESDGLLIHLPRQGAVIKQLDQKEVIELYEVREVLEGTAARYAARHASEIELAELEDFNDIMLSNANDPIKVAEANRLFHQALYRAGNNRYLIDALNSLSNALTLLGGTTLQEGERTQTAYQEHQAIIDAIRQRDGDKAEQAARHHIQQAHRIRMRMQRASQVEVNG</sequence>
<dbReference type="InterPro" id="IPR000485">
    <property type="entry name" value="AsnC-type_HTH_dom"/>
</dbReference>
<dbReference type="SMART" id="SM00345">
    <property type="entry name" value="HTH_GNTR"/>
    <property type="match status" value="1"/>
</dbReference>
<dbReference type="InterPro" id="IPR011711">
    <property type="entry name" value="GntR_C"/>
</dbReference>
<dbReference type="AlphaFoldDB" id="A0A090RPR0"/>
<dbReference type="EMBL" id="BBMR01000001">
    <property type="protein sequence ID" value="GAL17271.1"/>
    <property type="molecule type" value="Genomic_DNA"/>
</dbReference>
<reference evidence="5 6" key="1">
    <citation type="submission" date="2014-09" db="EMBL/GenBank/DDBJ databases">
        <title>Vibrio maritimus JCM 19235. (C45) whole genome shotgun sequence.</title>
        <authorList>
            <person name="Sawabe T."/>
            <person name="Meirelles P."/>
            <person name="Nakanishi M."/>
            <person name="Sayaka M."/>
            <person name="Hattori M."/>
            <person name="Ohkuma M."/>
        </authorList>
    </citation>
    <scope>NUCLEOTIDE SEQUENCE [LARGE SCALE GENOMIC DNA]</scope>
    <source>
        <strain evidence="6">JCM19235</strain>
    </source>
</reference>
<dbReference type="CDD" id="cd07377">
    <property type="entry name" value="WHTH_GntR"/>
    <property type="match status" value="1"/>
</dbReference>
<proteinExistence type="predicted"/>
<dbReference type="Proteomes" id="UP000029228">
    <property type="component" value="Unassembled WGS sequence"/>
</dbReference>
<dbReference type="InterPro" id="IPR000524">
    <property type="entry name" value="Tscrpt_reg_HTH_GntR"/>
</dbReference>
<gene>
    <name evidence="5" type="ORF">JCM19235_5820</name>
</gene>
<evidence type="ECO:0000313" key="5">
    <source>
        <dbReference type="EMBL" id="GAL17271.1"/>
    </source>
</evidence>
<dbReference type="Pfam" id="PF07729">
    <property type="entry name" value="FCD"/>
    <property type="match status" value="1"/>
</dbReference>
<dbReference type="PRINTS" id="PR00033">
    <property type="entry name" value="HTHASNC"/>
</dbReference>
<evidence type="ECO:0000256" key="3">
    <source>
        <dbReference type="ARBA" id="ARBA00023163"/>
    </source>
</evidence>
<dbReference type="STRING" id="990268.JCM19235_5820"/>
<dbReference type="PROSITE" id="PS50949">
    <property type="entry name" value="HTH_GNTR"/>
    <property type="match status" value="1"/>
</dbReference>
<keyword evidence="2" id="KW-0238">DNA-binding</keyword>
<feature type="domain" description="HTH gntR-type" evidence="4">
    <location>
        <begin position="9"/>
        <end position="76"/>
    </location>
</feature>
<dbReference type="RefSeq" id="WP_042470190.1">
    <property type="nucleotide sequence ID" value="NZ_JBHOHJ010000003.1"/>
</dbReference>
<dbReference type="InterPro" id="IPR036390">
    <property type="entry name" value="WH_DNA-bd_sf"/>
</dbReference>
<evidence type="ECO:0000259" key="4">
    <source>
        <dbReference type="PROSITE" id="PS50949"/>
    </source>
</evidence>
<dbReference type="GO" id="GO:0003700">
    <property type="term" value="F:DNA-binding transcription factor activity"/>
    <property type="evidence" value="ECO:0007669"/>
    <property type="project" value="InterPro"/>
</dbReference>
<dbReference type="PRINTS" id="PR00035">
    <property type="entry name" value="HTHGNTR"/>
</dbReference>
<protein>
    <submittedName>
        <fullName evidence="5">Transcriptional regulator GntR family</fullName>
    </submittedName>
</protein>
<dbReference type="InterPro" id="IPR036388">
    <property type="entry name" value="WH-like_DNA-bd_sf"/>
</dbReference>
<organism evidence="5 6">
    <name type="scientific">Vibrio maritimus</name>
    <dbReference type="NCBI Taxonomy" id="990268"/>
    <lineage>
        <taxon>Bacteria</taxon>
        <taxon>Pseudomonadati</taxon>
        <taxon>Pseudomonadota</taxon>
        <taxon>Gammaproteobacteria</taxon>
        <taxon>Vibrionales</taxon>
        <taxon>Vibrionaceae</taxon>
        <taxon>Vibrio</taxon>
    </lineage>
</organism>
<evidence type="ECO:0000256" key="1">
    <source>
        <dbReference type="ARBA" id="ARBA00023015"/>
    </source>
</evidence>
<keyword evidence="6" id="KW-1185">Reference proteome</keyword>
<dbReference type="Pfam" id="PF00392">
    <property type="entry name" value="GntR"/>
    <property type="match status" value="1"/>
</dbReference>
<dbReference type="InterPro" id="IPR008920">
    <property type="entry name" value="TF_FadR/GntR_C"/>
</dbReference>
<dbReference type="PANTHER" id="PTHR43537">
    <property type="entry name" value="TRANSCRIPTIONAL REGULATOR, GNTR FAMILY"/>
    <property type="match status" value="1"/>
</dbReference>
<dbReference type="SMART" id="SM00895">
    <property type="entry name" value="FCD"/>
    <property type="match status" value="1"/>
</dbReference>
<reference evidence="5 6" key="2">
    <citation type="submission" date="2014-09" db="EMBL/GenBank/DDBJ databases">
        <authorList>
            <consortium name="NBRP consortium"/>
            <person name="Sawabe T."/>
            <person name="Meirelles P."/>
            <person name="Nakanishi M."/>
            <person name="Sayaka M."/>
            <person name="Hattori M."/>
            <person name="Ohkuma M."/>
        </authorList>
    </citation>
    <scope>NUCLEOTIDE SEQUENCE [LARGE SCALE GENOMIC DNA]</scope>
    <source>
        <strain evidence="6">JCM19235</strain>
    </source>
</reference>
<dbReference type="Gene3D" id="1.10.10.10">
    <property type="entry name" value="Winged helix-like DNA-binding domain superfamily/Winged helix DNA-binding domain"/>
    <property type="match status" value="1"/>
</dbReference>
<keyword evidence="3" id="KW-0804">Transcription</keyword>
<dbReference type="Gene3D" id="1.20.120.530">
    <property type="entry name" value="GntR ligand-binding domain-like"/>
    <property type="match status" value="1"/>
</dbReference>
<dbReference type="SUPFAM" id="SSF48008">
    <property type="entry name" value="GntR ligand-binding domain-like"/>
    <property type="match status" value="1"/>
</dbReference>
<accession>A0A090RPR0</accession>
<keyword evidence="1" id="KW-0805">Transcription regulation</keyword>
<comment type="caution">
    <text evidence="5">The sequence shown here is derived from an EMBL/GenBank/DDBJ whole genome shotgun (WGS) entry which is preliminary data.</text>
</comment>
<evidence type="ECO:0000313" key="6">
    <source>
        <dbReference type="Proteomes" id="UP000029228"/>
    </source>
</evidence>
<dbReference type="PANTHER" id="PTHR43537:SF49">
    <property type="entry name" value="TRANSCRIPTIONAL REGULATORY PROTEIN"/>
    <property type="match status" value="1"/>
</dbReference>
<name>A0A090RPR0_9VIBR</name>
<dbReference type="SUPFAM" id="SSF46785">
    <property type="entry name" value="Winged helix' DNA-binding domain"/>
    <property type="match status" value="1"/>
</dbReference>
<dbReference type="GO" id="GO:0043565">
    <property type="term" value="F:sequence-specific DNA binding"/>
    <property type="evidence" value="ECO:0007669"/>
    <property type="project" value="InterPro"/>
</dbReference>